<dbReference type="OrthoDB" id="1092992at2"/>
<sequence length="330" mass="37887">MRKTIIKISNHLVMSECHTSSIGLANGKMGIALYMYYASRILNCKPYRDLADSLVDSIFHDLKTCQDLLFFNGITGISMGLSSLIRDEFIEPEANDLFIDMDRKMYLEARQRKINDFTEDFSVFSFGLYLLNRVANTDFNLKMGVPLDEAINVALSICEEMYARYFIFDTKSIIYTNSVLYFLINLSKNKEYKQRASSIIELIVAKIIIAMKNDPKLIHRLGTTLTIAKAIDKANIISNRLPQIAHRLSKKVMQVDIQDDLDIDLTKSWEGLLFCPLYEHNLNSNNVNNWLNNIDLFSDKQKLVDIDLRNLILCGLYNIKNSNHAKLLSL</sequence>
<dbReference type="SUPFAM" id="SSF158745">
    <property type="entry name" value="LanC-like"/>
    <property type="match status" value="1"/>
</dbReference>
<reference evidence="1 2" key="1">
    <citation type="submission" date="2018-04" db="EMBL/GenBank/DDBJ databases">
        <title>Pedobacter chongqingensis sp. nov., isolated from a rottenly hemp rope.</title>
        <authorList>
            <person name="Cai Y."/>
        </authorList>
    </citation>
    <scope>NUCLEOTIDE SEQUENCE [LARGE SCALE GENOMIC DNA]</scope>
    <source>
        <strain evidence="1 2">FJ4-8</strain>
    </source>
</reference>
<keyword evidence="2" id="KW-1185">Reference proteome</keyword>
<accession>A0A2U2P9B1</accession>
<evidence type="ECO:0000313" key="1">
    <source>
        <dbReference type="EMBL" id="PWG77971.1"/>
    </source>
</evidence>
<comment type="caution">
    <text evidence="1">The sequence shown here is derived from an EMBL/GenBank/DDBJ whole genome shotgun (WGS) entry which is preliminary data.</text>
</comment>
<evidence type="ECO:0000313" key="2">
    <source>
        <dbReference type="Proteomes" id="UP000245647"/>
    </source>
</evidence>
<dbReference type="EMBL" id="QEAS01000046">
    <property type="protein sequence ID" value="PWG77971.1"/>
    <property type="molecule type" value="Genomic_DNA"/>
</dbReference>
<gene>
    <name evidence="1" type="ORF">DDR33_24680</name>
</gene>
<dbReference type="Proteomes" id="UP000245647">
    <property type="component" value="Unassembled WGS sequence"/>
</dbReference>
<evidence type="ECO:0008006" key="3">
    <source>
        <dbReference type="Google" id="ProtNLM"/>
    </source>
</evidence>
<organism evidence="1 2">
    <name type="scientific">Pararcticibacter amylolyticus</name>
    <dbReference type="NCBI Taxonomy" id="2173175"/>
    <lineage>
        <taxon>Bacteria</taxon>
        <taxon>Pseudomonadati</taxon>
        <taxon>Bacteroidota</taxon>
        <taxon>Sphingobacteriia</taxon>
        <taxon>Sphingobacteriales</taxon>
        <taxon>Sphingobacteriaceae</taxon>
        <taxon>Pararcticibacter</taxon>
    </lineage>
</organism>
<dbReference type="InterPro" id="IPR007822">
    <property type="entry name" value="LANC-like"/>
</dbReference>
<name>A0A2U2P9B1_9SPHI</name>
<proteinExistence type="predicted"/>
<dbReference type="AlphaFoldDB" id="A0A2U2P9B1"/>
<protein>
    <recommendedName>
        <fullName evidence="3">Lanthionine synthetase</fullName>
    </recommendedName>
</protein>
<dbReference type="RefSeq" id="WP_109418461.1">
    <property type="nucleotide sequence ID" value="NZ_QEAS01000046.1"/>
</dbReference>
<dbReference type="Pfam" id="PF05147">
    <property type="entry name" value="LANC_like"/>
    <property type="match status" value="1"/>
</dbReference>
<dbReference type="Gene3D" id="1.50.10.20">
    <property type="match status" value="1"/>
</dbReference>
<dbReference type="GO" id="GO:0031179">
    <property type="term" value="P:peptide modification"/>
    <property type="evidence" value="ECO:0007669"/>
    <property type="project" value="InterPro"/>
</dbReference>